<feature type="region of interest" description="Disordered" evidence="1">
    <location>
        <begin position="1"/>
        <end position="35"/>
    </location>
</feature>
<dbReference type="Proteomes" id="UP000774326">
    <property type="component" value="Unassembled WGS sequence"/>
</dbReference>
<keyword evidence="3" id="KW-1185">Reference proteome</keyword>
<evidence type="ECO:0000313" key="2">
    <source>
        <dbReference type="EMBL" id="KAH3674286.1"/>
    </source>
</evidence>
<evidence type="ECO:0000256" key="1">
    <source>
        <dbReference type="SAM" id="MobiDB-lite"/>
    </source>
</evidence>
<gene>
    <name evidence="2" type="ORF">WICPIJ_009597</name>
</gene>
<feature type="compositionally biased region" description="Basic and acidic residues" evidence="1">
    <location>
        <begin position="77"/>
        <end position="89"/>
    </location>
</feature>
<feature type="compositionally biased region" description="Low complexity" evidence="1">
    <location>
        <begin position="9"/>
        <end position="19"/>
    </location>
</feature>
<dbReference type="AlphaFoldDB" id="A0A9P8TDH2"/>
<evidence type="ECO:0000313" key="3">
    <source>
        <dbReference type="Proteomes" id="UP000774326"/>
    </source>
</evidence>
<reference evidence="2" key="2">
    <citation type="submission" date="2021-01" db="EMBL/GenBank/DDBJ databases">
        <authorList>
            <person name="Schikora-Tamarit M.A."/>
        </authorList>
    </citation>
    <scope>NUCLEOTIDE SEQUENCE</scope>
    <source>
        <strain evidence="2">CBS2887</strain>
    </source>
</reference>
<feature type="region of interest" description="Disordered" evidence="1">
    <location>
        <begin position="77"/>
        <end position="101"/>
    </location>
</feature>
<proteinExistence type="predicted"/>
<accession>A0A9P8TDH2</accession>
<sequence>MAVKKQNKPTKQQNKPTIKQPKKSFKISKSSTKSNSIKMAKLDQVELTDLFNSEEDDSQDQKSVIDVKDIKKAIVQDKEKKEKDKHTENDLMSQLDSLLEI</sequence>
<name>A0A9P8TDH2_WICPI</name>
<reference evidence="2" key="1">
    <citation type="journal article" date="2021" name="Open Biol.">
        <title>Shared evolutionary footprints suggest mitochondrial oxidative damage underlies multiple complex I losses in fungi.</title>
        <authorList>
            <person name="Schikora-Tamarit M.A."/>
            <person name="Marcet-Houben M."/>
            <person name="Nosek J."/>
            <person name="Gabaldon T."/>
        </authorList>
    </citation>
    <scope>NUCLEOTIDE SEQUENCE</scope>
    <source>
        <strain evidence="2">CBS2887</strain>
    </source>
</reference>
<comment type="caution">
    <text evidence="2">The sequence shown here is derived from an EMBL/GenBank/DDBJ whole genome shotgun (WGS) entry which is preliminary data.</text>
</comment>
<dbReference type="EMBL" id="JAEUBG010005537">
    <property type="protein sequence ID" value="KAH3674286.1"/>
    <property type="molecule type" value="Genomic_DNA"/>
</dbReference>
<feature type="compositionally biased region" description="Polar residues" evidence="1">
    <location>
        <begin position="90"/>
        <end position="101"/>
    </location>
</feature>
<protein>
    <submittedName>
        <fullName evidence="2">Uncharacterized protein</fullName>
    </submittedName>
</protein>
<organism evidence="2 3">
    <name type="scientific">Wickerhamomyces pijperi</name>
    <name type="common">Yeast</name>
    <name type="synonym">Pichia pijperi</name>
    <dbReference type="NCBI Taxonomy" id="599730"/>
    <lineage>
        <taxon>Eukaryota</taxon>
        <taxon>Fungi</taxon>
        <taxon>Dikarya</taxon>
        <taxon>Ascomycota</taxon>
        <taxon>Saccharomycotina</taxon>
        <taxon>Saccharomycetes</taxon>
        <taxon>Phaffomycetales</taxon>
        <taxon>Wickerhamomycetaceae</taxon>
        <taxon>Wickerhamomyces</taxon>
    </lineage>
</organism>